<evidence type="ECO:0000313" key="2">
    <source>
        <dbReference type="EMBL" id="GMI14713.1"/>
    </source>
</evidence>
<feature type="transmembrane region" description="Helical" evidence="1">
    <location>
        <begin position="349"/>
        <end position="366"/>
    </location>
</feature>
<feature type="transmembrane region" description="Helical" evidence="1">
    <location>
        <begin position="196"/>
        <end position="215"/>
    </location>
</feature>
<evidence type="ECO:0000313" key="3">
    <source>
        <dbReference type="Proteomes" id="UP001165160"/>
    </source>
</evidence>
<feature type="transmembrane region" description="Helical" evidence="1">
    <location>
        <begin position="559"/>
        <end position="579"/>
    </location>
</feature>
<feature type="transmembrane region" description="Helical" evidence="1">
    <location>
        <begin position="227"/>
        <end position="245"/>
    </location>
</feature>
<keyword evidence="3" id="KW-1185">Reference proteome</keyword>
<evidence type="ECO:0000256" key="1">
    <source>
        <dbReference type="SAM" id="Phobius"/>
    </source>
</evidence>
<feature type="transmembrane region" description="Helical" evidence="1">
    <location>
        <begin position="410"/>
        <end position="430"/>
    </location>
</feature>
<keyword evidence="1" id="KW-0472">Membrane</keyword>
<gene>
    <name evidence="2" type="ORF">TrVE_jg3770</name>
</gene>
<sequence>MINAASKSFLKVAASSSKIDVQKDPLPEELDAMLEELRNAFANTAKDMALKFTGVDSNILLSRSVKLGAEGDLFKAGLIAVTSELDRRIMEEQRKEDMKVERKETKRKALHGEELLTGIVGAAEKDRVEYRERLLDMDLHNFLDWSVSVLDSTTATIRHISSMLLIVSIYSCVAWINVYWTKEVIMQSKSPSHENVALFLLVSAAASTSVTYLSASIGVNLRQSKSYFMQVTIGPLSMAPVYAYYKLGGEGTNGFVLGMVFIAASSLMAAALGYFYATESYKADGRDQLNFASKRAKHLLEHGADLKPKTRHQKAKVALITVLPNLFIYGVLMLLAIGTFVLYNAHESTLWKVAVTVLALVVKIAGNKALIGLVGGLPMWIVDWDLYTYEFGTALILRILQLSIPDRHAAQLVCLFGAVAEVAVRVFWYVNFLKGGLKNKTMTIDQLKKYAVRGKLRVQDGCNDMVVEYMSSIIAGFFLIQLAPTGVFSFATETAVSSETVITLMLYQLVPELFLDFFVTFMEVFGGLGKLHRNYWSLKTGSNPNSKFRVFRIGDAIKAFFGKLYSTWCLTSFVLLVVMRSKS</sequence>
<accession>A0A9W7FM75</accession>
<proteinExistence type="predicted"/>
<feature type="transmembrane region" description="Helical" evidence="1">
    <location>
        <begin position="473"/>
        <end position="492"/>
    </location>
</feature>
<feature type="transmembrane region" description="Helical" evidence="1">
    <location>
        <begin position="160"/>
        <end position="180"/>
    </location>
</feature>
<keyword evidence="1" id="KW-1133">Transmembrane helix</keyword>
<keyword evidence="1" id="KW-0812">Transmembrane</keyword>
<name>A0A9W7FM75_9STRA</name>
<feature type="transmembrane region" description="Helical" evidence="1">
    <location>
        <begin position="317"/>
        <end position="343"/>
    </location>
</feature>
<evidence type="ECO:0008006" key="4">
    <source>
        <dbReference type="Google" id="ProtNLM"/>
    </source>
</evidence>
<dbReference type="EMBL" id="BRXX01000504">
    <property type="protein sequence ID" value="GMI14713.1"/>
    <property type="molecule type" value="Genomic_DNA"/>
</dbReference>
<feature type="transmembrane region" description="Helical" evidence="1">
    <location>
        <begin position="257"/>
        <end position="277"/>
    </location>
</feature>
<feature type="transmembrane region" description="Helical" evidence="1">
    <location>
        <begin position="504"/>
        <end position="525"/>
    </location>
</feature>
<reference evidence="3" key="1">
    <citation type="journal article" date="2023" name="Commun. Biol.">
        <title>Genome analysis of Parmales, the sister group of diatoms, reveals the evolutionary specialization of diatoms from phago-mixotrophs to photoautotrophs.</title>
        <authorList>
            <person name="Ban H."/>
            <person name="Sato S."/>
            <person name="Yoshikawa S."/>
            <person name="Yamada K."/>
            <person name="Nakamura Y."/>
            <person name="Ichinomiya M."/>
            <person name="Sato N."/>
            <person name="Blanc-Mathieu R."/>
            <person name="Endo H."/>
            <person name="Kuwata A."/>
            <person name="Ogata H."/>
        </authorList>
    </citation>
    <scope>NUCLEOTIDE SEQUENCE [LARGE SCALE GENOMIC DNA]</scope>
    <source>
        <strain evidence="3">NIES 3699</strain>
    </source>
</reference>
<organism evidence="2 3">
    <name type="scientific">Triparma verrucosa</name>
    <dbReference type="NCBI Taxonomy" id="1606542"/>
    <lineage>
        <taxon>Eukaryota</taxon>
        <taxon>Sar</taxon>
        <taxon>Stramenopiles</taxon>
        <taxon>Ochrophyta</taxon>
        <taxon>Bolidophyceae</taxon>
        <taxon>Parmales</taxon>
        <taxon>Triparmaceae</taxon>
        <taxon>Triparma</taxon>
    </lineage>
</organism>
<dbReference type="AlphaFoldDB" id="A0A9W7FM75"/>
<protein>
    <recommendedName>
        <fullName evidence="4">Transmembrane protein</fullName>
    </recommendedName>
</protein>
<comment type="caution">
    <text evidence="2">The sequence shown here is derived from an EMBL/GenBank/DDBJ whole genome shotgun (WGS) entry which is preliminary data.</text>
</comment>
<dbReference type="Proteomes" id="UP001165160">
    <property type="component" value="Unassembled WGS sequence"/>
</dbReference>